<dbReference type="InterPro" id="IPR005828">
    <property type="entry name" value="MFS_sugar_transport-like"/>
</dbReference>
<evidence type="ECO:0000256" key="11">
    <source>
        <dbReference type="ARBA" id="ARBA00038106"/>
    </source>
</evidence>
<keyword evidence="7 14" id="KW-1133">Transmembrane helix</keyword>
<comment type="subcellular location">
    <subcellularLocation>
        <location evidence="3">Membrane</location>
        <topology evidence="3">Multi-pass membrane protein</topology>
    </subcellularLocation>
</comment>
<protein>
    <recommendedName>
        <fullName evidence="4 12">peptidylprolyl isomerase</fullName>
        <ecNumber evidence="4 12">5.2.1.8</ecNumber>
    </recommendedName>
</protein>
<feature type="compositionally biased region" description="Basic and acidic residues" evidence="13">
    <location>
        <begin position="430"/>
        <end position="441"/>
    </location>
</feature>
<reference evidence="16 17" key="1">
    <citation type="journal article" date="2012" name="Appl. Environ. Microbiol.">
        <title>Short-read sequencing for genomic analysis of the brown rot fungus Fibroporia radiculosa.</title>
        <authorList>
            <person name="Tang J.D."/>
            <person name="Perkins A.D."/>
            <person name="Sonstegard T.S."/>
            <person name="Schroeder S.G."/>
            <person name="Burgess S.C."/>
            <person name="Diehl S.V."/>
        </authorList>
    </citation>
    <scope>NUCLEOTIDE SEQUENCE [LARGE SCALE GENOMIC DNA]</scope>
    <source>
        <strain evidence="16 17">TFFH 294</strain>
    </source>
</reference>
<feature type="transmembrane region" description="Helical" evidence="14">
    <location>
        <begin position="525"/>
        <end position="545"/>
    </location>
</feature>
<feature type="transmembrane region" description="Helical" evidence="14">
    <location>
        <begin position="573"/>
        <end position="591"/>
    </location>
</feature>
<feature type="transmembrane region" description="Helical" evidence="14">
    <location>
        <begin position="622"/>
        <end position="645"/>
    </location>
</feature>
<evidence type="ECO:0000256" key="14">
    <source>
        <dbReference type="SAM" id="Phobius"/>
    </source>
</evidence>
<evidence type="ECO:0000313" key="17">
    <source>
        <dbReference type="Proteomes" id="UP000006352"/>
    </source>
</evidence>
<dbReference type="InterPro" id="IPR036259">
    <property type="entry name" value="MFS_trans_sf"/>
</dbReference>
<evidence type="ECO:0000313" key="16">
    <source>
        <dbReference type="EMBL" id="CCM01177.1"/>
    </source>
</evidence>
<evidence type="ECO:0000256" key="2">
    <source>
        <dbReference type="ARBA" id="ARBA00002388"/>
    </source>
</evidence>
<evidence type="ECO:0000256" key="8">
    <source>
        <dbReference type="ARBA" id="ARBA00023110"/>
    </source>
</evidence>
<comment type="function">
    <text evidence="2">PPIases accelerate the folding of proteins. It catalyzes the cis-trans isomerization of proline imidic peptide bonds in oligopeptides.</text>
</comment>
<evidence type="ECO:0000256" key="12">
    <source>
        <dbReference type="PROSITE-ProRule" id="PRU00277"/>
    </source>
</evidence>
<dbReference type="PANTHER" id="PTHR23511">
    <property type="entry name" value="SYNAPTIC VESICLE GLYCOPROTEIN 2"/>
    <property type="match status" value="1"/>
</dbReference>
<dbReference type="PANTHER" id="PTHR23511:SF5">
    <property type="entry name" value="MAJOR FACILITATOR-TYPE TRANSPORTER HXNZ-RELATED"/>
    <property type="match status" value="1"/>
</dbReference>
<dbReference type="InParanoid" id="J4HVV6"/>
<sequence>MASLNRLSYLSVMSRDDDDEADDLEEGVCERDELDGRTPLDKTIDRIGMGTWLSLRKATGPINTESCAVCDWIGLIGWYQWTLLSLCGFGWMADNMWIQAIAIVLPRVQQHFSVSDGFIGALSSSMFAGMMFGAVGWGTCSDLMGRTTAFNATLFLTSLFGVLASFANTFGTLCAALFFLGSAVGGSMPTDGTLLLEHMPNGKQYLVTALSVFFSFGSVLAAYVALLVIPGHSCPSTPLPCDITTQNQGWKYLLSALGLITLSMFLARIVFFKLHESPRYLVHAGRQQEALESLQLIARFNGNDLDLDIDDVRDVHVPVQGEEDMCVQRPPYSASTIHDREIASADATASLIFDAGNHNEDVVETRYSPDGQGSLSSQRSHDILRTTDESDTKNYSAIGESNVQLNGHSFNTPAIPQEPPHASDYIRGNAQHDSETDDVKEALLPSPNDLPRSIADRRHDASYAHPRPRPRSSDRNSRRMSVASSIYEVRPKLYKKLPRWLRKPLWAWLDRIGMVLEPEWMNTTLLVWAAWFAMSLAYTMFNVYLPKLLEGRSRSGDAGLLVPKSLTDSMWDVVIYALGGCPGAILGAYLIESQLGRRWSLAGSTFVTAFFCGVFVTVEQSWAVRASSVGISLSATAMWAVLYGWTPEIFGTKVRGSACGIASALSRISVLRLRASISLQPQGLALARTPAPCPSTIAAAPHHDMGVTVEVIRPGDGATFPNKGGSYLLRTAPMYRPPHDAVTLDKVTIHYVGTLLDGRKFDSSRDRGQPFETEIGVGKVIKGWDEGVPQLSLGEKAVLTATPDYAYGARGFPPVIPPNSTLKFEVELLRIN</sequence>
<dbReference type="EMBL" id="HE797022">
    <property type="protein sequence ID" value="CCM01177.1"/>
    <property type="molecule type" value="Genomic_DNA"/>
</dbReference>
<evidence type="ECO:0000256" key="6">
    <source>
        <dbReference type="ARBA" id="ARBA00022692"/>
    </source>
</evidence>
<dbReference type="GO" id="GO:0003755">
    <property type="term" value="F:peptidyl-prolyl cis-trans isomerase activity"/>
    <property type="evidence" value="ECO:0007669"/>
    <property type="project" value="UniProtKB-KW"/>
</dbReference>
<evidence type="ECO:0000256" key="1">
    <source>
        <dbReference type="ARBA" id="ARBA00000971"/>
    </source>
</evidence>
<dbReference type="STRING" id="599839.J4HVV6"/>
<keyword evidence="17" id="KW-1185">Reference proteome</keyword>
<dbReference type="HOGENOM" id="CLU_001265_52_3_1"/>
<dbReference type="PROSITE" id="PS50059">
    <property type="entry name" value="FKBP_PPIASE"/>
    <property type="match status" value="1"/>
</dbReference>
<keyword evidence="5" id="KW-0813">Transport</keyword>
<dbReference type="Gene3D" id="1.20.1250.20">
    <property type="entry name" value="MFS general substrate transporter like domains"/>
    <property type="match status" value="2"/>
</dbReference>
<dbReference type="Gene3D" id="3.10.50.40">
    <property type="match status" value="1"/>
</dbReference>
<dbReference type="RefSeq" id="XP_012180460.1">
    <property type="nucleotide sequence ID" value="XM_012325070.1"/>
</dbReference>
<dbReference type="SUPFAM" id="SSF103473">
    <property type="entry name" value="MFS general substrate transporter"/>
    <property type="match status" value="1"/>
</dbReference>
<feature type="domain" description="PPIase FKBP-type" evidence="15">
    <location>
        <begin position="744"/>
        <end position="832"/>
    </location>
</feature>
<evidence type="ECO:0000256" key="3">
    <source>
        <dbReference type="ARBA" id="ARBA00004141"/>
    </source>
</evidence>
<evidence type="ECO:0000256" key="10">
    <source>
        <dbReference type="ARBA" id="ARBA00023235"/>
    </source>
</evidence>
<comment type="similarity">
    <text evidence="11">Belongs to the FKBP-type PPIase family. FKBP1 subfamily.</text>
</comment>
<feature type="transmembrane region" description="Helical" evidence="14">
    <location>
        <begin position="117"/>
        <end position="139"/>
    </location>
</feature>
<dbReference type="InterPro" id="IPR001179">
    <property type="entry name" value="PPIase_FKBP_dom"/>
</dbReference>
<feature type="transmembrane region" description="Helical" evidence="14">
    <location>
        <begin position="249"/>
        <end position="271"/>
    </location>
</feature>
<feature type="region of interest" description="Disordered" evidence="13">
    <location>
        <begin position="363"/>
        <end position="480"/>
    </location>
</feature>
<dbReference type="InterPro" id="IPR046357">
    <property type="entry name" value="PPIase_dom_sf"/>
</dbReference>
<evidence type="ECO:0000256" key="9">
    <source>
        <dbReference type="ARBA" id="ARBA00023136"/>
    </source>
</evidence>
<evidence type="ECO:0000259" key="15">
    <source>
        <dbReference type="PROSITE" id="PS50059"/>
    </source>
</evidence>
<dbReference type="EC" id="5.2.1.8" evidence="4 12"/>
<keyword evidence="6 14" id="KW-0812">Transmembrane</keyword>
<keyword evidence="8 12" id="KW-0697">Rotamase</keyword>
<dbReference type="GeneID" id="24096088"/>
<keyword evidence="9 14" id="KW-0472">Membrane</keyword>
<feature type="transmembrane region" description="Helical" evidence="14">
    <location>
        <begin position="159"/>
        <end position="184"/>
    </location>
</feature>
<feature type="compositionally biased region" description="Basic and acidic residues" evidence="13">
    <location>
        <begin position="379"/>
        <end position="392"/>
    </location>
</feature>
<evidence type="ECO:0000256" key="4">
    <source>
        <dbReference type="ARBA" id="ARBA00013194"/>
    </source>
</evidence>
<feature type="transmembrane region" description="Helical" evidence="14">
    <location>
        <begin position="598"/>
        <end position="616"/>
    </location>
</feature>
<feature type="transmembrane region" description="Helical" evidence="14">
    <location>
        <begin position="205"/>
        <end position="229"/>
    </location>
</feature>
<accession>J4HVV6</accession>
<dbReference type="AlphaFoldDB" id="J4HVV6"/>
<organism evidence="16 17">
    <name type="scientific">Fibroporia radiculosa</name>
    <dbReference type="NCBI Taxonomy" id="599839"/>
    <lineage>
        <taxon>Eukaryota</taxon>
        <taxon>Fungi</taxon>
        <taxon>Dikarya</taxon>
        <taxon>Basidiomycota</taxon>
        <taxon>Agaricomycotina</taxon>
        <taxon>Agaricomycetes</taxon>
        <taxon>Polyporales</taxon>
        <taxon>Fibroporiaceae</taxon>
        <taxon>Fibroporia</taxon>
    </lineage>
</organism>
<name>J4HVV6_9APHY</name>
<gene>
    <name evidence="16" type="ORF">FIBRA_03225</name>
</gene>
<feature type="compositionally biased region" description="Polar residues" evidence="13">
    <location>
        <begin position="393"/>
        <end position="414"/>
    </location>
</feature>
<evidence type="ECO:0000256" key="5">
    <source>
        <dbReference type="ARBA" id="ARBA00022448"/>
    </source>
</evidence>
<keyword evidence="10 12" id="KW-0413">Isomerase</keyword>
<evidence type="ECO:0000256" key="7">
    <source>
        <dbReference type="ARBA" id="ARBA00022989"/>
    </source>
</evidence>
<dbReference type="Pfam" id="PF00083">
    <property type="entry name" value="Sugar_tr"/>
    <property type="match status" value="1"/>
</dbReference>
<dbReference type="SUPFAM" id="SSF54534">
    <property type="entry name" value="FKBP-like"/>
    <property type="match status" value="1"/>
</dbReference>
<comment type="catalytic activity">
    <reaction evidence="1 12">
        <text>[protein]-peptidylproline (omega=180) = [protein]-peptidylproline (omega=0)</text>
        <dbReference type="Rhea" id="RHEA:16237"/>
        <dbReference type="Rhea" id="RHEA-COMP:10747"/>
        <dbReference type="Rhea" id="RHEA-COMP:10748"/>
        <dbReference type="ChEBI" id="CHEBI:83833"/>
        <dbReference type="ChEBI" id="CHEBI:83834"/>
        <dbReference type="EC" id="5.2.1.8"/>
    </reaction>
</comment>
<dbReference type="Proteomes" id="UP000006352">
    <property type="component" value="Unassembled WGS sequence"/>
</dbReference>
<dbReference type="Pfam" id="PF00254">
    <property type="entry name" value="FKBP_C"/>
    <property type="match status" value="1"/>
</dbReference>
<dbReference type="OrthoDB" id="4139357at2759"/>
<dbReference type="GO" id="GO:0022857">
    <property type="term" value="F:transmembrane transporter activity"/>
    <property type="evidence" value="ECO:0007669"/>
    <property type="project" value="InterPro"/>
</dbReference>
<dbReference type="FunFam" id="3.10.50.40:FF:000025">
    <property type="entry name" value="Peptidylprolyl isomerase"/>
    <property type="match status" value="1"/>
</dbReference>
<evidence type="ECO:0000256" key="13">
    <source>
        <dbReference type="SAM" id="MobiDB-lite"/>
    </source>
</evidence>
<dbReference type="GO" id="GO:0016020">
    <property type="term" value="C:membrane"/>
    <property type="evidence" value="ECO:0007669"/>
    <property type="project" value="UniProtKB-SubCell"/>
</dbReference>
<proteinExistence type="inferred from homology"/>